<name>A0A5N6WGA6_9EURO</name>
<evidence type="ECO:0000256" key="1">
    <source>
        <dbReference type="SAM" id="Phobius"/>
    </source>
</evidence>
<gene>
    <name evidence="2" type="ORF">BDV41DRAFT_518904</name>
</gene>
<proteinExistence type="predicted"/>
<evidence type="ECO:0000313" key="3">
    <source>
        <dbReference type="Proteomes" id="UP000325433"/>
    </source>
</evidence>
<dbReference type="Proteomes" id="UP000325433">
    <property type="component" value="Unassembled WGS sequence"/>
</dbReference>
<feature type="transmembrane region" description="Helical" evidence="1">
    <location>
        <begin position="64"/>
        <end position="83"/>
    </location>
</feature>
<reference evidence="3" key="1">
    <citation type="submission" date="2019-04" db="EMBL/GenBank/DDBJ databases">
        <title>Friends and foes A comparative genomics studyof 23 Aspergillus species from section Flavi.</title>
        <authorList>
            <consortium name="DOE Joint Genome Institute"/>
            <person name="Kjaerbolling I."/>
            <person name="Vesth T."/>
            <person name="Frisvad J.C."/>
            <person name="Nybo J.L."/>
            <person name="Theobald S."/>
            <person name="Kildgaard S."/>
            <person name="Isbrandt T."/>
            <person name="Kuo A."/>
            <person name="Sato A."/>
            <person name="Lyhne E.K."/>
            <person name="Kogle M.E."/>
            <person name="Wiebenga A."/>
            <person name="Kun R.S."/>
            <person name="Lubbers R.J."/>
            <person name="Makela M.R."/>
            <person name="Barry K."/>
            <person name="Chovatia M."/>
            <person name="Clum A."/>
            <person name="Daum C."/>
            <person name="Haridas S."/>
            <person name="He G."/>
            <person name="LaButti K."/>
            <person name="Lipzen A."/>
            <person name="Mondo S."/>
            <person name="Riley R."/>
            <person name="Salamov A."/>
            <person name="Simmons B.A."/>
            <person name="Magnuson J.K."/>
            <person name="Henrissat B."/>
            <person name="Mortensen U.H."/>
            <person name="Larsen T.O."/>
            <person name="Devries R.P."/>
            <person name="Grigoriev I.V."/>
            <person name="Machida M."/>
            <person name="Baker S.E."/>
            <person name="Andersen M.R."/>
        </authorList>
    </citation>
    <scope>NUCLEOTIDE SEQUENCE [LARGE SCALE GENOMIC DNA]</scope>
    <source>
        <strain evidence="3">CBS 130015</strain>
    </source>
</reference>
<dbReference type="AlphaFoldDB" id="A0A5N6WGA6"/>
<keyword evidence="3" id="KW-1185">Reference proteome</keyword>
<feature type="transmembrane region" description="Helical" evidence="1">
    <location>
        <begin position="34"/>
        <end position="58"/>
    </location>
</feature>
<dbReference type="EMBL" id="ML738293">
    <property type="protein sequence ID" value="KAE8319885.1"/>
    <property type="molecule type" value="Genomic_DNA"/>
</dbReference>
<accession>A0A5N6WGA6</accession>
<sequence length="88" mass="10286">MLKPLHLQNDMGKTAMNRTNQACKRAERIKLSAYLLDIGSFPCLFLRPFFLLLFPSSLWSSCHIFLFCSHCLSSFFLFISITFRTRFV</sequence>
<keyword evidence="1" id="KW-0812">Transmembrane</keyword>
<evidence type="ECO:0000313" key="2">
    <source>
        <dbReference type="EMBL" id="KAE8319885.1"/>
    </source>
</evidence>
<protein>
    <submittedName>
        <fullName evidence="2">Uncharacterized protein</fullName>
    </submittedName>
</protein>
<organism evidence="2 3">
    <name type="scientific">Aspergillus transmontanensis</name>
    <dbReference type="NCBI Taxonomy" id="1034304"/>
    <lineage>
        <taxon>Eukaryota</taxon>
        <taxon>Fungi</taxon>
        <taxon>Dikarya</taxon>
        <taxon>Ascomycota</taxon>
        <taxon>Pezizomycotina</taxon>
        <taxon>Eurotiomycetes</taxon>
        <taxon>Eurotiomycetidae</taxon>
        <taxon>Eurotiales</taxon>
        <taxon>Aspergillaceae</taxon>
        <taxon>Aspergillus</taxon>
        <taxon>Aspergillus subgen. Circumdati</taxon>
    </lineage>
</organism>
<keyword evidence="1" id="KW-0472">Membrane</keyword>
<keyword evidence="1" id="KW-1133">Transmembrane helix</keyword>